<dbReference type="OrthoDB" id="66881at2759"/>
<keyword evidence="4 5" id="KW-0560">Oxidoreductase</keyword>
<evidence type="ECO:0000256" key="3">
    <source>
        <dbReference type="ARBA" id="ARBA00022827"/>
    </source>
</evidence>
<protein>
    <recommendedName>
        <fullName evidence="5">Flavin-containing monooxygenase</fullName>
        <ecNumber evidence="5">1.-.-.-</ecNumber>
    </recommendedName>
</protein>
<dbReference type="AlphaFoldDB" id="A0A9X6NC73"/>
<evidence type="ECO:0000256" key="1">
    <source>
        <dbReference type="ARBA" id="ARBA00009183"/>
    </source>
</evidence>
<dbReference type="Pfam" id="PF00743">
    <property type="entry name" value="FMO-like"/>
    <property type="match status" value="1"/>
</dbReference>
<dbReference type="GO" id="GO:0004499">
    <property type="term" value="F:N,N-dimethylaniline monooxygenase activity"/>
    <property type="evidence" value="ECO:0007669"/>
    <property type="project" value="InterPro"/>
</dbReference>
<comment type="similarity">
    <text evidence="1 5">Belongs to the FMO family.</text>
</comment>
<comment type="cofactor">
    <cofactor evidence="5">
        <name>FAD</name>
        <dbReference type="ChEBI" id="CHEBI:57692"/>
    </cofactor>
</comment>
<dbReference type="GO" id="GO:0050661">
    <property type="term" value="F:NADP binding"/>
    <property type="evidence" value="ECO:0007669"/>
    <property type="project" value="InterPro"/>
</dbReference>
<organism evidence="6 7">
    <name type="scientific">Hypsibius exemplaris</name>
    <name type="common">Freshwater tardigrade</name>
    <dbReference type="NCBI Taxonomy" id="2072580"/>
    <lineage>
        <taxon>Eukaryota</taxon>
        <taxon>Metazoa</taxon>
        <taxon>Ecdysozoa</taxon>
        <taxon>Tardigrada</taxon>
        <taxon>Eutardigrada</taxon>
        <taxon>Parachela</taxon>
        <taxon>Hypsibioidea</taxon>
        <taxon>Hypsibiidae</taxon>
        <taxon>Hypsibius</taxon>
    </lineage>
</organism>
<dbReference type="InterPro" id="IPR050346">
    <property type="entry name" value="FMO-like"/>
</dbReference>
<evidence type="ECO:0000256" key="2">
    <source>
        <dbReference type="ARBA" id="ARBA00022630"/>
    </source>
</evidence>
<keyword evidence="7" id="KW-1185">Reference proteome</keyword>
<evidence type="ECO:0000313" key="6">
    <source>
        <dbReference type="EMBL" id="OWA51250.1"/>
    </source>
</evidence>
<reference evidence="7" key="1">
    <citation type="submission" date="2017-01" db="EMBL/GenBank/DDBJ databases">
        <title>Comparative genomics of anhydrobiosis in the tardigrade Hypsibius dujardini.</title>
        <authorList>
            <person name="Yoshida Y."/>
            <person name="Koutsovoulos G."/>
            <person name="Laetsch D."/>
            <person name="Stevens L."/>
            <person name="Kumar S."/>
            <person name="Horikawa D."/>
            <person name="Ishino K."/>
            <person name="Komine S."/>
            <person name="Tomita M."/>
            <person name="Blaxter M."/>
            <person name="Arakawa K."/>
        </authorList>
    </citation>
    <scope>NUCLEOTIDE SEQUENCE [LARGE SCALE GENOMIC DNA]</scope>
    <source>
        <strain evidence="7">Z151</strain>
    </source>
</reference>
<sequence>MRIQLKHQFVKIQRGEKGLKSLSRPCIFFASLVREALPRIEHFSRDVNYEAVAFEQANRIGGVWNYPQGCEERLDMDQASPYFSRMYKNMRTLLPQDLMSLEGFPFPPGGQSYCDVETVQQYLGSYAQHFGLSPFIKTGHRVSSITPILVDGEEPSVGIGPRWTVESVDLQTKSKTEEIFDAVLVCTGKYHHPYIPEISGLPEYKGTVLHSSVYRGSGALQEQSCAHYRRRSVSGRYCHRLD</sequence>
<keyword evidence="3 5" id="KW-0274">FAD</keyword>
<dbReference type="PANTHER" id="PTHR23023">
    <property type="entry name" value="DIMETHYLANILINE MONOOXYGENASE"/>
    <property type="match status" value="1"/>
</dbReference>
<dbReference type="Proteomes" id="UP000192578">
    <property type="component" value="Unassembled WGS sequence"/>
</dbReference>
<evidence type="ECO:0000256" key="5">
    <source>
        <dbReference type="RuleBase" id="RU361177"/>
    </source>
</evidence>
<dbReference type="GO" id="GO:0050660">
    <property type="term" value="F:flavin adenine dinucleotide binding"/>
    <property type="evidence" value="ECO:0007669"/>
    <property type="project" value="InterPro"/>
</dbReference>
<accession>A0A9X6NC73</accession>
<dbReference type="SUPFAM" id="SSF51905">
    <property type="entry name" value="FAD/NAD(P)-binding domain"/>
    <property type="match status" value="1"/>
</dbReference>
<keyword evidence="5" id="KW-0503">Monooxygenase</keyword>
<dbReference type="InterPro" id="IPR036188">
    <property type="entry name" value="FAD/NAD-bd_sf"/>
</dbReference>
<comment type="caution">
    <text evidence="6">The sequence shown here is derived from an EMBL/GenBank/DDBJ whole genome shotgun (WGS) entry which is preliminary data.</text>
</comment>
<dbReference type="EC" id="1.-.-.-" evidence="5"/>
<evidence type="ECO:0000313" key="7">
    <source>
        <dbReference type="Proteomes" id="UP000192578"/>
    </source>
</evidence>
<dbReference type="EMBL" id="MTYJ01000219">
    <property type="protein sequence ID" value="OWA51250.1"/>
    <property type="molecule type" value="Genomic_DNA"/>
</dbReference>
<dbReference type="Gene3D" id="3.50.50.60">
    <property type="entry name" value="FAD/NAD(P)-binding domain"/>
    <property type="match status" value="1"/>
</dbReference>
<gene>
    <name evidence="6" type="ORF">BV898_15742</name>
</gene>
<keyword evidence="2 5" id="KW-0285">Flavoprotein</keyword>
<name>A0A9X6NC73_HYPEX</name>
<evidence type="ECO:0000256" key="4">
    <source>
        <dbReference type="ARBA" id="ARBA00023002"/>
    </source>
</evidence>
<proteinExistence type="inferred from homology"/>
<dbReference type="InterPro" id="IPR020946">
    <property type="entry name" value="Flavin_mOase-like"/>
</dbReference>